<keyword evidence="6" id="KW-1185">Reference proteome</keyword>
<dbReference type="SUPFAM" id="SSF47413">
    <property type="entry name" value="lambda repressor-like DNA-binding domains"/>
    <property type="match status" value="1"/>
</dbReference>
<dbReference type="Proteomes" id="UP000432715">
    <property type="component" value="Unassembled WGS sequence"/>
</dbReference>
<feature type="domain" description="HTH cro/C1-type" evidence="4">
    <location>
        <begin position="12"/>
        <end position="66"/>
    </location>
</feature>
<dbReference type="PROSITE" id="PS50943">
    <property type="entry name" value="HTH_CROC1"/>
    <property type="match status" value="1"/>
</dbReference>
<dbReference type="Gene3D" id="2.60.120.10">
    <property type="entry name" value="Jelly Rolls"/>
    <property type="match status" value="1"/>
</dbReference>
<dbReference type="PANTHER" id="PTHR46797:SF23">
    <property type="entry name" value="HTH-TYPE TRANSCRIPTIONAL REGULATOR SUTR"/>
    <property type="match status" value="1"/>
</dbReference>
<evidence type="ECO:0000259" key="4">
    <source>
        <dbReference type="PROSITE" id="PS50943"/>
    </source>
</evidence>
<dbReference type="CDD" id="cd02209">
    <property type="entry name" value="cupin_XRE_C"/>
    <property type="match status" value="1"/>
</dbReference>
<dbReference type="InterPro" id="IPR014710">
    <property type="entry name" value="RmlC-like_jellyroll"/>
</dbReference>
<keyword evidence="3" id="KW-0804">Transcription</keyword>
<dbReference type="AlphaFoldDB" id="A0A6I0F8X5"/>
<reference evidence="5 6" key="1">
    <citation type="submission" date="2019-10" db="EMBL/GenBank/DDBJ databases">
        <title>Alkaliphilus serpentinus sp. nov. and Alkaliphilus pronyensis sp. nov., two novel anaerobic alkaliphilic species isolated from the serpentinized-hosted hydrothermal field of the Prony Bay (New Caledonia).</title>
        <authorList>
            <person name="Postec A."/>
        </authorList>
    </citation>
    <scope>NUCLEOTIDE SEQUENCE [LARGE SCALE GENOMIC DNA]</scope>
    <source>
        <strain evidence="5 6">LacV</strain>
    </source>
</reference>
<evidence type="ECO:0000313" key="5">
    <source>
        <dbReference type="EMBL" id="KAB3538535.1"/>
    </source>
</evidence>
<protein>
    <submittedName>
        <fullName evidence="5">Helix-turn-helix domain-containing protein</fullName>
    </submittedName>
</protein>
<dbReference type="SUPFAM" id="SSF51182">
    <property type="entry name" value="RmlC-like cupins"/>
    <property type="match status" value="1"/>
</dbReference>
<dbReference type="GO" id="GO:0003700">
    <property type="term" value="F:DNA-binding transcription factor activity"/>
    <property type="evidence" value="ECO:0007669"/>
    <property type="project" value="TreeGrafter"/>
</dbReference>
<accession>A0A6I0F8X5</accession>
<evidence type="ECO:0000256" key="3">
    <source>
        <dbReference type="ARBA" id="ARBA00023163"/>
    </source>
</evidence>
<dbReference type="InterPro" id="IPR010982">
    <property type="entry name" value="Lambda_DNA-bd_dom_sf"/>
</dbReference>
<keyword evidence="2" id="KW-0238">DNA-binding</keyword>
<dbReference type="RefSeq" id="WP_151859877.1">
    <property type="nucleotide sequence ID" value="NZ_WBZC01000005.1"/>
</dbReference>
<dbReference type="PANTHER" id="PTHR46797">
    <property type="entry name" value="HTH-TYPE TRANSCRIPTIONAL REGULATOR"/>
    <property type="match status" value="1"/>
</dbReference>
<gene>
    <name evidence="5" type="ORF">F8154_01785</name>
</gene>
<keyword evidence="1" id="KW-0805">Transcription regulation</keyword>
<evidence type="ECO:0000256" key="1">
    <source>
        <dbReference type="ARBA" id="ARBA00023015"/>
    </source>
</evidence>
<dbReference type="Pfam" id="PF01381">
    <property type="entry name" value="HTH_3"/>
    <property type="match status" value="1"/>
</dbReference>
<proteinExistence type="predicted"/>
<name>A0A6I0F8X5_9FIRM</name>
<dbReference type="Gene3D" id="1.10.260.40">
    <property type="entry name" value="lambda repressor-like DNA-binding domains"/>
    <property type="match status" value="1"/>
</dbReference>
<comment type="caution">
    <text evidence="5">The sequence shown here is derived from an EMBL/GenBank/DDBJ whole genome shotgun (WGS) entry which is preliminary data.</text>
</comment>
<dbReference type="Pfam" id="PF07883">
    <property type="entry name" value="Cupin_2"/>
    <property type="match status" value="1"/>
</dbReference>
<dbReference type="CDD" id="cd00093">
    <property type="entry name" value="HTH_XRE"/>
    <property type="match status" value="1"/>
</dbReference>
<dbReference type="GO" id="GO:0005829">
    <property type="term" value="C:cytosol"/>
    <property type="evidence" value="ECO:0007669"/>
    <property type="project" value="TreeGrafter"/>
</dbReference>
<evidence type="ECO:0000313" key="6">
    <source>
        <dbReference type="Proteomes" id="UP000432715"/>
    </source>
</evidence>
<dbReference type="InterPro" id="IPR001387">
    <property type="entry name" value="Cro/C1-type_HTH"/>
</dbReference>
<dbReference type="InterPro" id="IPR011051">
    <property type="entry name" value="RmlC_Cupin_sf"/>
</dbReference>
<organism evidence="5 6">
    <name type="scientific">Alkaliphilus pronyensis</name>
    <dbReference type="NCBI Taxonomy" id="1482732"/>
    <lineage>
        <taxon>Bacteria</taxon>
        <taxon>Bacillati</taxon>
        <taxon>Bacillota</taxon>
        <taxon>Clostridia</taxon>
        <taxon>Peptostreptococcales</taxon>
        <taxon>Natronincolaceae</taxon>
        <taxon>Alkaliphilus</taxon>
    </lineage>
</organism>
<dbReference type="InterPro" id="IPR013096">
    <property type="entry name" value="Cupin_2"/>
</dbReference>
<dbReference type="OrthoDB" id="9781521at2"/>
<dbReference type="GO" id="GO:0003677">
    <property type="term" value="F:DNA binding"/>
    <property type="evidence" value="ECO:0007669"/>
    <property type="project" value="UniProtKB-KW"/>
</dbReference>
<dbReference type="EMBL" id="WBZC01000005">
    <property type="protein sequence ID" value="KAB3538535.1"/>
    <property type="molecule type" value="Genomic_DNA"/>
</dbReference>
<sequence length="184" mass="21078">MENLNSVISMNLKQIRGDMKLSLDKVAEMTGISKSMLGQIERGESNPTITTVWKIANGLKVSFTTLLNQPESDTVIVTKEDIKPMIEDNGRYKLYPFFPYEDGRRFEVYKVEIEKGGYLSAEPHGQETYEFVTVFDGEITIRVEDEEYTVKKGDSIKFRADKPHAYHNSGDDLTRVSMVIYYPE</sequence>
<evidence type="ECO:0000256" key="2">
    <source>
        <dbReference type="ARBA" id="ARBA00023125"/>
    </source>
</evidence>
<dbReference type="InterPro" id="IPR050807">
    <property type="entry name" value="TransReg_Diox_bact_type"/>
</dbReference>
<dbReference type="SMART" id="SM00530">
    <property type="entry name" value="HTH_XRE"/>
    <property type="match status" value="1"/>
</dbReference>